<keyword evidence="1 6" id="KW-0732">Signal</keyword>
<protein>
    <recommendedName>
        <fullName evidence="6">Outer membrane protein assembly factor BamD</fullName>
    </recommendedName>
</protein>
<keyword evidence="2 6" id="KW-0472">Membrane</keyword>
<dbReference type="HAMAP" id="MF_00922">
    <property type="entry name" value="OM_assembly_BamD"/>
    <property type="match status" value="1"/>
</dbReference>
<feature type="domain" description="Outer membrane lipoprotein BamD-like" evidence="7">
    <location>
        <begin position="42"/>
        <end position="246"/>
    </location>
</feature>
<evidence type="ECO:0000256" key="1">
    <source>
        <dbReference type="ARBA" id="ARBA00022729"/>
    </source>
</evidence>
<dbReference type="InterPro" id="IPR011990">
    <property type="entry name" value="TPR-like_helical_dom_sf"/>
</dbReference>
<dbReference type="OrthoDB" id="9779191at2"/>
<gene>
    <name evidence="6" type="primary">bamD</name>
    <name evidence="8" type="ORF">sS8_3278</name>
</gene>
<evidence type="ECO:0000259" key="7">
    <source>
        <dbReference type="Pfam" id="PF13525"/>
    </source>
</evidence>
<dbReference type="PANTHER" id="PTHR37423:SF1">
    <property type="entry name" value="OUTER MEMBRANE PROTEIN ASSEMBLY FACTOR BAMD"/>
    <property type="match status" value="1"/>
</dbReference>
<reference evidence="8 9" key="1">
    <citation type="submission" date="2016-12" db="EMBL/GenBank/DDBJ databases">
        <title>Genome sequencing of Methylocaldum marinum.</title>
        <authorList>
            <person name="Takeuchi M."/>
            <person name="Kamagata Y."/>
            <person name="Hiraoka S."/>
            <person name="Oshima K."/>
            <person name="Hattori M."/>
            <person name="Iwasaki W."/>
        </authorList>
    </citation>
    <scope>NUCLEOTIDE SEQUENCE [LARGE SCALE GENOMIC DNA]</scope>
    <source>
        <strain evidence="8 9">S8</strain>
    </source>
</reference>
<evidence type="ECO:0000256" key="6">
    <source>
        <dbReference type="HAMAP-Rule" id="MF_00922"/>
    </source>
</evidence>
<keyword evidence="5" id="KW-0449">Lipoprotein</keyword>
<name>A0A250KW66_9GAMM</name>
<proteinExistence type="inferred from homology"/>
<comment type="subunit">
    <text evidence="6">Part of the Bam complex.</text>
</comment>
<dbReference type="Gene3D" id="1.25.40.10">
    <property type="entry name" value="Tetratricopeptide repeat domain"/>
    <property type="match status" value="1"/>
</dbReference>
<dbReference type="InterPro" id="IPR039565">
    <property type="entry name" value="BamD-like"/>
</dbReference>
<evidence type="ECO:0000313" key="8">
    <source>
        <dbReference type="EMBL" id="BBA35221.1"/>
    </source>
</evidence>
<comment type="subcellular location">
    <subcellularLocation>
        <location evidence="6">Cell outer membrane</location>
    </subcellularLocation>
</comment>
<dbReference type="GO" id="GO:1990063">
    <property type="term" value="C:Bam protein complex"/>
    <property type="evidence" value="ECO:0007669"/>
    <property type="project" value="TreeGrafter"/>
</dbReference>
<comment type="similarity">
    <text evidence="6">Belongs to the BamD family.</text>
</comment>
<evidence type="ECO:0000256" key="4">
    <source>
        <dbReference type="ARBA" id="ARBA00023237"/>
    </source>
</evidence>
<keyword evidence="4 6" id="KW-0998">Cell outer membrane</keyword>
<evidence type="ECO:0000313" key="9">
    <source>
        <dbReference type="Proteomes" id="UP000266313"/>
    </source>
</evidence>
<dbReference type="NCBIfam" id="TIGR03302">
    <property type="entry name" value="OM_YfiO"/>
    <property type="match status" value="1"/>
</dbReference>
<keyword evidence="9" id="KW-1185">Reference proteome</keyword>
<evidence type="ECO:0000256" key="5">
    <source>
        <dbReference type="ARBA" id="ARBA00023288"/>
    </source>
</evidence>
<dbReference type="PANTHER" id="PTHR37423">
    <property type="entry name" value="SOLUBLE LYTIC MUREIN TRANSGLYCOSYLASE-RELATED"/>
    <property type="match status" value="1"/>
</dbReference>
<dbReference type="Pfam" id="PF13525">
    <property type="entry name" value="YfiO"/>
    <property type="match status" value="1"/>
</dbReference>
<dbReference type="FunFam" id="1.25.40.10:FF:000419">
    <property type="entry name" value="Outer membrane protein assembly factor BamD"/>
    <property type="match status" value="1"/>
</dbReference>
<sequence length="282" mass="32956">MSSLFTLFRPAHYILWLLAFAVILFGCSTDGRKDRDEYADWTAEQFYTEAKKALTEKRYEKAVKLYEKLEVRYPFGKYATQAQLDIAYARYKNDEPDSALADTERFIKLNPTHPNVDYAYYLRGLVNYNRGISFIDRFLPTDSSQRDPGSARDAYRDFDELITKFPNSRYVDDARQRMVSLRNNLAMYEVHVADFYMRRGAYLAAARRCAEILRNYQRTPAVPLALQVMEQAYRKLEMKELADDAARVYAFNYAQGVPGQAKDLVYEPSVMERLWNFIGLDK</sequence>
<evidence type="ECO:0000256" key="3">
    <source>
        <dbReference type="ARBA" id="ARBA00023139"/>
    </source>
</evidence>
<organism evidence="8 9">
    <name type="scientific">Methylocaldum marinum</name>
    <dbReference type="NCBI Taxonomy" id="1432792"/>
    <lineage>
        <taxon>Bacteria</taxon>
        <taxon>Pseudomonadati</taxon>
        <taxon>Pseudomonadota</taxon>
        <taxon>Gammaproteobacteria</taxon>
        <taxon>Methylococcales</taxon>
        <taxon>Methylococcaceae</taxon>
        <taxon>Methylocaldum</taxon>
    </lineage>
</organism>
<evidence type="ECO:0000256" key="2">
    <source>
        <dbReference type="ARBA" id="ARBA00023136"/>
    </source>
</evidence>
<dbReference type="SUPFAM" id="SSF48452">
    <property type="entry name" value="TPR-like"/>
    <property type="match status" value="1"/>
</dbReference>
<dbReference type="RefSeq" id="WP_119630462.1">
    <property type="nucleotide sequence ID" value="NZ_AP017928.1"/>
</dbReference>
<dbReference type="EMBL" id="AP017928">
    <property type="protein sequence ID" value="BBA35221.1"/>
    <property type="molecule type" value="Genomic_DNA"/>
</dbReference>
<dbReference type="AlphaFoldDB" id="A0A250KW66"/>
<dbReference type="Proteomes" id="UP000266313">
    <property type="component" value="Chromosome"/>
</dbReference>
<accession>A0A250KW66</accession>
<dbReference type="CDD" id="cd15830">
    <property type="entry name" value="BamD"/>
    <property type="match status" value="1"/>
</dbReference>
<dbReference type="InterPro" id="IPR017689">
    <property type="entry name" value="BamD"/>
</dbReference>
<dbReference type="GO" id="GO:0043165">
    <property type="term" value="P:Gram-negative-bacterium-type cell outer membrane assembly"/>
    <property type="evidence" value="ECO:0007669"/>
    <property type="project" value="UniProtKB-UniRule"/>
</dbReference>
<dbReference type="GO" id="GO:0051205">
    <property type="term" value="P:protein insertion into membrane"/>
    <property type="evidence" value="ECO:0007669"/>
    <property type="project" value="UniProtKB-UniRule"/>
</dbReference>
<keyword evidence="3" id="KW-0564">Palmitate</keyword>
<dbReference type="KEGG" id="mmai:sS8_3278"/>
<comment type="function">
    <text evidence="6">Part of the outer membrane protein assembly complex, which is involved in assembly and insertion of beta-barrel proteins into the outer membrane.</text>
</comment>